<protein>
    <submittedName>
        <fullName evidence="1">Uncharacterized protein</fullName>
    </submittedName>
</protein>
<evidence type="ECO:0000313" key="1">
    <source>
        <dbReference type="EMBL" id="KZN59339.1"/>
    </source>
</evidence>
<dbReference type="Proteomes" id="UP000076486">
    <property type="component" value="Unassembled WGS sequence"/>
</dbReference>
<gene>
    <name evidence="1" type="ORF">N473_04030</name>
</gene>
<proteinExistence type="predicted"/>
<comment type="caution">
    <text evidence="1">The sequence shown here is derived from an EMBL/GenBank/DDBJ whole genome shotgun (WGS) entry which is preliminary data.</text>
</comment>
<accession>A0A167IGQ3</accession>
<reference evidence="1 2" key="1">
    <citation type="submission" date="2013-07" db="EMBL/GenBank/DDBJ databases">
        <title>Comparative Genomic and Metabolomic Analysis of Twelve Strains of Pseudoalteromonas luteoviolacea.</title>
        <authorList>
            <person name="Vynne N.G."/>
            <person name="Mansson M."/>
            <person name="Gram L."/>
        </authorList>
    </citation>
    <scope>NUCLEOTIDE SEQUENCE [LARGE SCALE GENOMIC DNA]</scope>
    <source>
        <strain evidence="1 2">CPMOR-1</strain>
    </source>
</reference>
<dbReference type="RefSeq" id="WP_063369788.1">
    <property type="nucleotide sequence ID" value="NZ_AUYC01000062.1"/>
</dbReference>
<sequence>MDTLSIIENAINSKEKLMVVYLGGSQPGAVREIAPLSIKNGKVRARCYMSNVIKTFLTEKIQIMDSDGALTETNYTQDEVYPLFHSYYEVYEYLKQRLLYLGWHVTFTSDSISVHKKFKNGNPRKTSEVSIYFDEYTSEMFADWDSEGSFTPEVEVRKKKKPYMFSAKNEQTCGFKTLEKSVRKFVKFSELLAPNK</sequence>
<dbReference type="EMBL" id="AUYC01000062">
    <property type="protein sequence ID" value="KZN59339.1"/>
    <property type="molecule type" value="Genomic_DNA"/>
</dbReference>
<name>A0A167IGQ3_9GAMM</name>
<dbReference type="AlphaFoldDB" id="A0A167IGQ3"/>
<dbReference type="PROSITE" id="PS52050">
    <property type="entry name" value="WYL"/>
    <property type="match status" value="1"/>
</dbReference>
<dbReference type="PATRIC" id="fig|1365248.3.peg.4668"/>
<evidence type="ECO:0000313" key="2">
    <source>
        <dbReference type="Proteomes" id="UP000076486"/>
    </source>
</evidence>
<organism evidence="1 2">
    <name type="scientific">Pseudoalteromonas luteoviolacea CPMOR-1</name>
    <dbReference type="NCBI Taxonomy" id="1365248"/>
    <lineage>
        <taxon>Bacteria</taxon>
        <taxon>Pseudomonadati</taxon>
        <taxon>Pseudomonadota</taxon>
        <taxon>Gammaproteobacteria</taxon>
        <taxon>Alteromonadales</taxon>
        <taxon>Pseudoalteromonadaceae</taxon>
        <taxon>Pseudoalteromonas</taxon>
    </lineage>
</organism>